<organism evidence="6 7">
    <name type="scientific">Riccia sorocarpa</name>
    <dbReference type="NCBI Taxonomy" id="122646"/>
    <lineage>
        <taxon>Eukaryota</taxon>
        <taxon>Viridiplantae</taxon>
        <taxon>Streptophyta</taxon>
        <taxon>Embryophyta</taxon>
        <taxon>Marchantiophyta</taxon>
        <taxon>Marchantiopsida</taxon>
        <taxon>Marchantiidae</taxon>
        <taxon>Marchantiales</taxon>
        <taxon>Ricciaceae</taxon>
        <taxon>Riccia</taxon>
    </lineage>
</organism>
<dbReference type="Pfam" id="PF09273">
    <property type="entry name" value="Rubis-subs-bind"/>
    <property type="match status" value="1"/>
</dbReference>
<dbReference type="Gene3D" id="3.90.1420.10">
    <property type="entry name" value="Rubisco LSMT, substrate-binding domain"/>
    <property type="match status" value="1"/>
</dbReference>
<dbReference type="InterPro" id="IPR046341">
    <property type="entry name" value="SET_dom_sf"/>
</dbReference>
<dbReference type="GO" id="GO:0008168">
    <property type="term" value="F:methyltransferase activity"/>
    <property type="evidence" value="ECO:0007669"/>
    <property type="project" value="UniProtKB-KW"/>
</dbReference>
<keyword evidence="3" id="KW-0949">S-adenosyl-L-methionine</keyword>
<evidence type="ECO:0000256" key="3">
    <source>
        <dbReference type="ARBA" id="ARBA00022691"/>
    </source>
</evidence>
<evidence type="ECO:0000313" key="6">
    <source>
        <dbReference type="EMBL" id="KAL3685483.1"/>
    </source>
</evidence>
<dbReference type="InterPro" id="IPR001214">
    <property type="entry name" value="SET_dom"/>
</dbReference>
<dbReference type="PANTHER" id="PTHR13271">
    <property type="entry name" value="UNCHARACTERIZED PUTATIVE METHYLTRANSFERASE"/>
    <property type="match status" value="1"/>
</dbReference>
<protein>
    <recommendedName>
        <fullName evidence="5">SET domain-containing protein</fullName>
    </recommendedName>
</protein>
<keyword evidence="4" id="KW-0732">Signal</keyword>
<dbReference type="SUPFAM" id="SSF82199">
    <property type="entry name" value="SET domain"/>
    <property type="match status" value="1"/>
</dbReference>
<dbReference type="SUPFAM" id="SSF81822">
    <property type="entry name" value="RuBisCo LSMT C-terminal, substrate-binding domain"/>
    <property type="match status" value="1"/>
</dbReference>
<feature type="domain" description="SET" evidence="5">
    <location>
        <begin position="94"/>
        <end position="277"/>
    </location>
</feature>
<dbReference type="InterPro" id="IPR050600">
    <property type="entry name" value="SETD3_SETD6_MTase"/>
</dbReference>
<evidence type="ECO:0000256" key="1">
    <source>
        <dbReference type="ARBA" id="ARBA00022603"/>
    </source>
</evidence>
<dbReference type="GO" id="GO:0032259">
    <property type="term" value="P:methylation"/>
    <property type="evidence" value="ECO:0007669"/>
    <property type="project" value="UniProtKB-KW"/>
</dbReference>
<dbReference type="Proteomes" id="UP001633002">
    <property type="component" value="Unassembled WGS sequence"/>
</dbReference>
<accession>A0ABD3H263</accession>
<feature type="signal peptide" evidence="4">
    <location>
        <begin position="1"/>
        <end position="18"/>
    </location>
</feature>
<sequence length="488" mass="54024">MALLLGSSVLLCSHSCSLRPRGWRSSKDVAKILRGGTSLRISRNHELGSRSPAEVSGSRRAPAVRQVIARNVSTVSSDVDVSNHSSEDLESLISRLGISREALVVKPDRVQHGIGLIAKRDLRKGEELLNVPKKNWITIETVRNSPIGKAVEGQRPWGSQLLGSTLAFREYVQNEFERIRSEVLAPNMAIFDPSVFTFEAFSWAFGILRSRTFAPLTGEDLALVPLADFVNHGTIENDGKPSWELRRGSGLFGSQDALILKAPRDFKAGQEVVMDYGAEKGNGQLALEYGFVELPEMDAAAFLQSRSRDNFSLTLEIPEGDRFTDDKLDVAEINGFGASVSFDIAPGQGPPEDMLTYLRLMVLDGPDAFLLEALFRASVWGHISLPVSRENEEAVCTAMLDGCRAAVDGYSTTIDEDVRMLGAGIDDPRLQMAVVARLGEKRVLRELQGWFEAHLARLDQLEYYAERRLRDLGLIDDKGYMTPWVFKE</sequence>
<keyword evidence="7" id="KW-1185">Reference proteome</keyword>
<comment type="caution">
    <text evidence="6">The sequence shown here is derived from an EMBL/GenBank/DDBJ whole genome shotgun (WGS) entry which is preliminary data.</text>
</comment>
<dbReference type="PROSITE" id="PS50280">
    <property type="entry name" value="SET"/>
    <property type="match status" value="1"/>
</dbReference>
<evidence type="ECO:0000259" key="5">
    <source>
        <dbReference type="PROSITE" id="PS50280"/>
    </source>
</evidence>
<gene>
    <name evidence="6" type="ORF">R1sor_003505</name>
</gene>
<evidence type="ECO:0000313" key="7">
    <source>
        <dbReference type="Proteomes" id="UP001633002"/>
    </source>
</evidence>
<dbReference type="EMBL" id="JBJQOH010000006">
    <property type="protein sequence ID" value="KAL3685483.1"/>
    <property type="molecule type" value="Genomic_DNA"/>
</dbReference>
<dbReference type="Pfam" id="PF00856">
    <property type="entry name" value="SET"/>
    <property type="match status" value="1"/>
</dbReference>
<name>A0ABD3H263_9MARC</name>
<evidence type="ECO:0000256" key="2">
    <source>
        <dbReference type="ARBA" id="ARBA00022679"/>
    </source>
</evidence>
<feature type="chain" id="PRO_5044820333" description="SET domain-containing protein" evidence="4">
    <location>
        <begin position="19"/>
        <end position="488"/>
    </location>
</feature>
<reference evidence="6 7" key="1">
    <citation type="submission" date="2024-09" db="EMBL/GenBank/DDBJ databases">
        <title>Chromosome-scale assembly of Riccia sorocarpa.</title>
        <authorList>
            <person name="Paukszto L."/>
        </authorList>
    </citation>
    <scope>NUCLEOTIDE SEQUENCE [LARGE SCALE GENOMIC DNA]</scope>
    <source>
        <strain evidence="6">LP-2024</strain>
        <tissue evidence="6">Aerial parts of the thallus</tissue>
    </source>
</reference>
<evidence type="ECO:0000256" key="4">
    <source>
        <dbReference type="SAM" id="SignalP"/>
    </source>
</evidence>
<dbReference type="AlphaFoldDB" id="A0ABD3H263"/>
<dbReference type="FunFam" id="3.90.1420.10:FF:000004">
    <property type="entry name" value="Ribulose-1,5 bisphosphate carboxylase/oxygenase large subunit N-methyltransferase, chloroplastic"/>
    <property type="match status" value="1"/>
</dbReference>
<keyword evidence="2" id="KW-0808">Transferase</keyword>
<dbReference type="Gene3D" id="3.90.1410.10">
    <property type="entry name" value="set domain protein methyltransferase, domain 1"/>
    <property type="match status" value="2"/>
</dbReference>
<proteinExistence type="predicted"/>
<dbReference type="InterPro" id="IPR015353">
    <property type="entry name" value="Rubisco_LSMT_subst-bd"/>
</dbReference>
<dbReference type="PANTHER" id="PTHR13271:SF113">
    <property type="entry name" value="[FRUCTOSE-BISPHOSPHATE ALDOLASE]-LYSINE N-METHYLTRANSFERASE, CHLOROPLASTIC"/>
    <property type="match status" value="1"/>
</dbReference>
<dbReference type="InterPro" id="IPR036464">
    <property type="entry name" value="Rubisco_LSMT_subst-bd_sf"/>
</dbReference>
<keyword evidence="1" id="KW-0489">Methyltransferase</keyword>